<dbReference type="Pfam" id="PF16719">
    <property type="entry name" value="SAWADEE"/>
    <property type="match status" value="1"/>
</dbReference>
<evidence type="ECO:0000259" key="1">
    <source>
        <dbReference type="Pfam" id="PF16719"/>
    </source>
</evidence>
<dbReference type="OrthoDB" id="1885884at2759"/>
<organism evidence="2 3">
    <name type="scientific">Striga hermonthica</name>
    <name type="common">Purple witchweed</name>
    <name type="synonym">Buchnera hermonthica</name>
    <dbReference type="NCBI Taxonomy" id="68872"/>
    <lineage>
        <taxon>Eukaryota</taxon>
        <taxon>Viridiplantae</taxon>
        <taxon>Streptophyta</taxon>
        <taxon>Embryophyta</taxon>
        <taxon>Tracheophyta</taxon>
        <taxon>Spermatophyta</taxon>
        <taxon>Magnoliopsida</taxon>
        <taxon>eudicotyledons</taxon>
        <taxon>Gunneridae</taxon>
        <taxon>Pentapetalae</taxon>
        <taxon>asterids</taxon>
        <taxon>lamiids</taxon>
        <taxon>Lamiales</taxon>
        <taxon>Orobanchaceae</taxon>
        <taxon>Buchnereae</taxon>
        <taxon>Striga</taxon>
    </lineage>
</organism>
<feature type="domain" description="SAWADEE" evidence="1">
    <location>
        <begin position="52"/>
        <end position="165"/>
    </location>
</feature>
<keyword evidence="2" id="KW-0238">DNA-binding</keyword>
<dbReference type="Gene3D" id="2.30.30.140">
    <property type="match status" value="1"/>
</dbReference>
<dbReference type="GO" id="GO:0003682">
    <property type="term" value="F:chromatin binding"/>
    <property type="evidence" value="ECO:0007669"/>
    <property type="project" value="InterPro"/>
</dbReference>
<dbReference type="Gene3D" id="2.40.50.40">
    <property type="match status" value="1"/>
</dbReference>
<evidence type="ECO:0000313" key="2">
    <source>
        <dbReference type="EMBL" id="CAA0826905.1"/>
    </source>
</evidence>
<dbReference type="PANTHER" id="PTHR33827">
    <property type="entry name" value="PROTEIN SAWADEE HOMEODOMAIN HOMOLOG 2"/>
    <property type="match status" value="1"/>
</dbReference>
<dbReference type="EMBL" id="CACSLK010027624">
    <property type="protein sequence ID" value="CAA0826905.1"/>
    <property type="molecule type" value="Genomic_DNA"/>
</dbReference>
<gene>
    <name evidence="2" type="ORF">SHERM_02098</name>
</gene>
<protein>
    <submittedName>
        <fullName evidence="2">Protein SAWADEE HOMEODOMAIN HOMOLOG 1</fullName>
    </submittedName>
</protein>
<dbReference type="PANTHER" id="PTHR33827:SF2">
    <property type="entry name" value="PROTEIN SAWADEE HOMEODOMAIN HOMOLOG 1"/>
    <property type="match status" value="1"/>
</dbReference>
<dbReference type="InterPro" id="IPR032001">
    <property type="entry name" value="SAWADEE_dom"/>
</dbReference>
<evidence type="ECO:0000313" key="3">
    <source>
        <dbReference type="Proteomes" id="UP001153555"/>
    </source>
</evidence>
<dbReference type="AlphaFoldDB" id="A0A9N7NBC4"/>
<proteinExistence type="predicted"/>
<dbReference type="InterPro" id="IPR039276">
    <property type="entry name" value="SHH1/2"/>
</dbReference>
<keyword evidence="3" id="KW-1185">Reference proteome</keyword>
<dbReference type="GO" id="GO:0003677">
    <property type="term" value="F:DNA binding"/>
    <property type="evidence" value="ECO:0007669"/>
    <property type="project" value="UniProtKB-KW"/>
</dbReference>
<accession>A0A9N7NBC4</accession>
<sequence length="194" mass="22436">MDDKFEAVKREDDDLPEFTLSEVLQMEKSFKKSKDKPVGQELYEELSVKFRFDVASFLSYKVLYSGELVVRVRFSGFGKDEDEWVSVKRAVRERSIPLENSECHKVDIGDLMLCYREAEHNALYCDARVVEIERKPHGGNQCTCIFVVRYEDDYSEGKLSLDKLCCRPAKSVASEIEDQKPVLIESLEVDQMLL</sequence>
<keyword evidence="2" id="KW-0371">Homeobox</keyword>
<dbReference type="Proteomes" id="UP001153555">
    <property type="component" value="Unassembled WGS sequence"/>
</dbReference>
<comment type="caution">
    <text evidence="2">The sequence shown here is derived from an EMBL/GenBank/DDBJ whole genome shotgun (WGS) entry which is preliminary data.</text>
</comment>
<reference evidence="2" key="1">
    <citation type="submission" date="2019-12" db="EMBL/GenBank/DDBJ databases">
        <authorList>
            <person name="Scholes J."/>
        </authorList>
    </citation>
    <scope>NUCLEOTIDE SEQUENCE</scope>
</reference>
<name>A0A9N7NBC4_STRHE</name>